<dbReference type="SUPFAM" id="SSF52980">
    <property type="entry name" value="Restriction endonuclease-like"/>
    <property type="match status" value="1"/>
</dbReference>
<dbReference type="NCBIfam" id="NF009150">
    <property type="entry name" value="PRK12497.1-3"/>
    <property type="match status" value="1"/>
</dbReference>
<dbReference type="InterPro" id="IPR011335">
    <property type="entry name" value="Restrct_endonuc-II-like"/>
</dbReference>
<dbReference type="GO" id="GO:0003676">
    <property type="term" value="F:nucleic acid binding"/>
    <property type="evidence" value="ECO:0007669"/>
    <property type="project" value="InterPro"/>
</dbReference>
<sequence length="123" mass="14385">MSTKTIGDKGENDASLFLKKRGFFVLERNFRAGRGGEIDIVCRKEETIVFVEVKLRKSFTKGNPRESVTSFKIKRMIFAAKCYLNIHREFSDMNYRFDFIGISYDKDTPKIDYIENIIESSEF</sequence>
<organism evidence="3 4">
    <name type="scientific">candidate division WOR-3 bacterium</name>
    <dbReference type="NCBI Taxonomy" id="2052148"/>
    <lineage>
        <taxon>Bacteria</taxon>
        <taxon>Bacteria division WOR-3</taxon>
    </lineage>
</organism>
<gene>
    <name evidence="3" type="ORF">DCW38_05820</name>
</gene>
<name>A0A350HAW4_UNCW3</name>
<accession>A0A350HAW4</accession>
<proteinExistence type="inferred from homology"/>
<dbReference type="CDD" id="cd20736">
    <property type="entry name" value="PoNe_Nuclease"/>
    <property type="match status" value="1"/>
</dbReference>
<evidence type="ECO:0000256" key="1">
    <source>
        <dbReference type="ARBA" id="ARBA00006738"/>
    </source>
</evidence>
<dbReference type="Pfam" id="PF02021">
    <property type="entry name" value="UPF0102"/>
    <property type="match status" value="1"/>
</dbReference>
<dbReference type="NCBIfam" id="TIGR00252">
    <property type="entry name" value="YraN family protein"/>
    <property type="match status" value="1"/>
</dbReference>
<comment type="similarity">
    <text evidence="1 2">Belongs to the UPF0102 family.</text>
</comment>
<comment type="caution">
    <text evidence="3">The sequence shown here is derived from an EMBL/GenBank/DDBJ whole genome shotgun (WGS) entry which is preliminary data.</text>
</comment>
<dbReference type="EMBL" id="DMZY01000172">
    <property type="protein sequence ID" value="HAV92680.1"/>
    <property type="molecule type" value="Genomic_DNA"/>
</dbReference>
<evidence type="ECO:0000256" key="2">
    <source>
        <dbReference type="HAMAP-Rule" id="MF_00048"/>
    </source>
</evidence>
<dbReference type="HAMAP" id="MF_00048">
    <property type="entry name" value="UPF0102"/>
    <property type="match status" value="1"/>
</dbReference>
<dbReference type="Gene3D" id="3.40.1350.10">
    <property type="match status" value="1"/>
</dbReference>
<evidence type="ECO:0000313" key="3">
    <source>
        <dbReference type="EMBL" id="HAV92680.1"/>
    </source>
</evidence>
<protein>
    <recommendedName>
        <fullName evidence="2">UPF0102 protein DCW38_05820</fullName>
    </recommendedName>
</protein>
<dbReference type="AlphaFoldDB" id="A0A350HAW4"/>
<dbReference type="PANTHER" id="PTHR34039:SF1">
    <property type="entry name" value="UPF0102 PROTEIN YRAN"/>
    <property type="match status" value="1"/>
</dbReference>
<evidence type="ECO:0000313" key="4">
    <source>
        <dbReference type="Proteomes" id="UP000264062"/>
    </source>
</evidence>
<dbReference type="Proteomes" id="UP000264062">
    <property type="component" value="Unassembled WGS sequence"/>
</dbReference>
<dbReference type="InterPro" id="IPR011856">
    <property type="entry name" value="tRNA_endonuc-like_dom_sf"/>
</dbReference>
<dbReference type="PANTHER" id="PTHR34039">
    <property type="entry name" value="UPF0102 PROTEIN YRAN"/>
    <property type="match status" value="1"/>
</dbReference>
<dbReference type="InterPro" id="IPR003509">
    <property type="entry name" value="UPF0102_YraN-like"/>
</dbReference>
<reference evidence="3 4" key="1">
    <citation type="journal article" date="2018" name="Nat. Biotechnol.">
        <title>A standardized bacterial taxonomy based on genome phylogeny substantially revises the tree of life.</title>
        <authorList>
            <person name="Parks D.H."/>
            <person name="Chuvochina M."/>
            <person name="Waite D.W."/>
            <person name="Rinke C."/>
            <person name="Skarshewski A."/>
            <person name="Chaumeil P.A."/>
            <person name="Hugenholtz P."/>
        </authorList>
    </citation>
    <scope>NUCLEOTIDE SEQUENCE [LARGE SCALE GENOMIC DNA]</scope>
    <source>
        <strain evidence="3">UBA9956</strain>
    </source>
</reference>